<evidence type="ECO:0000313" key="4">
    <source>
        <dbReference type="Proteomes" id="UP000701801"/>
    </source>
</evidence>
<dbReference type="PANTHER" id="PTHR34502">
    <property type="entry name" value="DUF6594 DOMAIN-CONTAINING PROTEIN-RELATED"/>
    <property type="match status" value="1"/>
</dbReference>
<dbReference type="Proteomes" id="UP000701801">
    <property type="component" value="Unassembled WGS sequence"/>
</dbReference>
<evidence type="ECO:0000256" key="1">
    <source>
        <dbReference type="SAM" id="Phobius"/>
    </source>
</evidence>
<gene>
    <name evidence="3" type="ORF">HYALB_00009358</name>
</gene>
<keyword evidence="4" id="KW-1185">Reference proteome</keyword>
<keyword evidence="1" id="KW-0472">Membrane</keyword>
<feature type="transmembrane region" description="Helical" evidence="1">
    <location>
        <begin position="267"/>
        <end position="286"/>
    </location>
</feature>
<dbReference type="AlphaFoldDB" id="A0A9N9LRC5"/>
<protein>
    <recommendedName>
        <fullName evidence="2">DUF6594 domain-containing protein</fullName>
    </recommendedName>
</protein>
<reference evidence="3" key="1">
    <citation type="submission" date="2021-07" db="EMBL/GenBank/DDBJ databases">
        <authorList>
            <person name="Durling M."/>
        </authorList>
    </citation>
    <scope>NUCLEOTIDE SEQUENCE</scope>
</reference>
<comment type="caution">
    <text evidence="3">The sequence shown here is derived from an EMBL/GenBank/DDBJ whole genome shotgun (WGS) entry which is preliminary data.</text>
</comment>
<name>A0A9N9LRC5_9HELO</name>
<feature type="domain" description="DUF6594" evidence="2">
    <location>
        <begin position="18"/>
        <end position="281"/>
    </location>
</feature>
<keyword evidence="1" id="KW-0812">Transmembrane</keyword>
<sequence length="289" mass="33215">MSEHTIEMNVLKVQVEGYPALAALQGTYPQLGIYRRFATLNARNLLYLQAELVNLERDLEEYTEKDCRSEDARRRLCNKNWHYLSKKEQGLAGSQWHTMLRIKEKLKEYNDCLLQQRQLTSFHEPEAGNLEFLNEWLRDPRHGKSALEGLDRQVWKDGRDLLVAKPDGLADDSLTRILRKYLTFPFHILWSRYRSPVDVENGIYKYDEEAVIRLANVIGMAVSALLPVLAVVVLYFVHDMLKRLAMVAMFTVIFSLALMATTKARRIEIFAATAAFASVQVVFIGSSST</sequence>
<dbReference type="PANTHER" id="PTHR34502:SF5">
    <property type="entry name" value="DUF6594 DOMAIN-CONTAINING PROTEIN"/>
    <property type="match status" value="1"/>
</dbReference>
<dbReference type="OrthoDB" id="5342093at2759"/>
<feature type="transmembrane region" description="Helical" evidence="1">
    <location>
        <begin position="214"/>
        <end position="237"/>
    </location>
</feature>
<evidence type="ECO:0000313" key="3">
    <source>
        <dbReference type="EMBL" id="CAG8977261.1"/>
    </source>
</evidence>
<dbReference type="Pfam" id="PF20237">
    <property type="entry name" value="DUF6594"/>
    <property type="match status" value="1"/>
</dbReference>
<evidence type="ECO:0000259" key="2">
    <source>
        <dbReference type="Pfam" id="PF20237"/>
    </source>
</evidence>
<accession>A0A9N9LRC5</accession>
<keyword evidence="1" id="KW-1133">Transmembrane helix</keyword>
<organism evidence="3 4">
    <name type="scientific">Hymenoscyphus albidus</name>
    <dbReference type="NCBI Taxonomy" id="595503"/>
    <lineage>
        <taxon>Eukaryota</taxon>
        <taxon>Fungi</taxon>
        <taxon>Dikarya</taxon>
        <taxon>Ascomycota</taxon>
        <taxon>Pezizomycotina</taxon>
        <taxon>Leotiomycetes</taxon>
        <taxon>Helotiales</taxon>
        <taxon>Helotiaceae</taxon>
        <taxon>Hymenoscyphus</taxon>
    </lineage>
</organism>
<feature type="transmembrane region" description="Helical" evidence="1">
    <location>
        <begin position="243"/>
        <end position="260"/>
    </location>
</feature>
<dbReference type="EMBL" id="CAJVRM010000209">
    <property type="protein sequence ID" value="CAG8977261.1"/>
    <property type="molecule type" value="Genomic_DNA"/>
</dbReference>
<proteinExistence type="predicted"/>
<dbReference type="InterPro" id="IPR046529">
    <property type="entry name" value="DUF6594"/>
</dbReference>